<dbReference type="OrthoDB" id="10063003at2759"/>
<accession>A0A7T8KII1</accession>
<sequence length="94" mass="10833">MNFPPHQKGIVPHQKILQEYAICRKKQNFDSLDELFDVTKVKGQWLCKEYKNLYELQCRAKARSVILLANVPCPDHPPIQAKEYIGCGCVPFSN</sequence>
<keyword evidence="2" id="KW-1185">Reference proteome</keyword>
<name>A0A7T8KII1_CALRO</name>
<reference evidence="2" key="1">
    <citation type="submission" date="2021-01" db="EMBL/GenBank/DDBJ databases">
        <title>Caligus Genome Assembly.</title>
        <authorList>
            <person name="Gallardo-Escarate C."/>
        </authorList>
    </citation>
    <scope>NUCLEOTIDE SEQUENCE [LARGE SCALE GENOMIC DNA]</scope>
</reference>
<protein>
    <submittedName>
        <fullName evidence="1">Uncharacterized protein</fullName>
    </submittedName>
</protein>
<dbReference type="EMBL" id="CP045890">
    <property type="protein sequence ID" value="QQP56567.1"/>
    <property type="molecule type" value="Genomic_DNA"/>
</dbReference>
<organism evidence="1 2">
    <name type="scientific">Caligus rogercresseyi</name>
    <name type="common">Sea louse</name>
    <dbReference type="NCBI Taxonomy" id="217165"/>
    <lineage>
        <taxon>Eukaryota</taxon>
        <taxon>Metazoa</taxon>
        <taxon>Ecdysozoa</taxon>
        <taxon>Arthropoda</taxon>
        <taxon>Crustacea</taxon>
        <taxon>Multicrustacea</taxon>
        <taxon>Hexanauplia</taxon>
        <taxon>Copepoda</taxon>
        <taxon>Siphonostomatoida</taxon>
        <taxon>Caligidae</taxon>
        <taxon>Caligus</taxon>
    </lineage>
</organism>
<gene>
    <name evidence="1" type="ORF">FKW44_001267</name>
</gene>
<dbReference type="AlphaFoldDB" id="A0A7T8KII1"/>
<evidence type="ECO:0000313" key="2">
    <source>
        <dbReference type="Proteomes" id="UP000595437"/>
    </source>
</evidence>
<evidence type="ECO:0000313" key="1">
    <source>
        <dbReference type="EMBL" id="QQP56567.1"/>
    </source>
</evidence>
<dbReference type="Proteomes" id="UP000595437">
    <property type="component" value="Chromosome 1"/>
</dbReference>
<proteinExistence type="predicted"/>